<dbReference type="SUPFAM" id="SSF52266">
    <property type="entry name" value="SGNH hydrolase"/>
    <property type="match status" value="2"/>
</dbReference>
<dbReference type="Proteomes" id="UP000626092">
    <property type="component" value="Unassembled WGS sequence"/>
</dbReference>
<feature type="region of interest" description="Disordered" evidence="5">
    <location>
        <begin position="46"/>
        <end position="144"/>
    </location>
</feature>
<keyword evidence="8" id="KW-1185">Reference proteome</keyword>
<organism evidence="7 8">
    <name type="scientific">Rhododendron simsii</name>
    <name type="common">Sims's rhododendron</name>
    <dbReference type="NCBI Taxonomy" id="118357"/>
    <lineage>
        <taxon>Eukaryota</taxon>
        <taxon>Viridiplantae</taxon>
        <taxon>Streptophyta</taxon>
        <taxon>Embryophyta</taxon>
        <taxon>Tracheophyta</taxon>
        <taxon>Spermatophyta</taxon>
        <taxon>Magnoliopsida</taxon>
        <taxon>eudicotyledons</taxon>
        <taxon>Gunneridae</taxon>
        <taxon>Pentapetalae</taxon>
        <taxon>asterids</taxon>
        <taxon>Ericales</taxon>
        <taxon>Ericaceae</taxon>
        <taxon>Ericoideae</taxon>
        <taxon>Rhodoreae</taxon>
        <taxon>Rhododendron</taxon>
    </lineage>
</organism>
<evidence type="ECO:0000256" key="6">
    <source>
        <dbReference type="SAM" id="SignalP"/>
    </source>
</evidence>
<sequence>MACQLVVLTLVIAAVFCGILAEAAAPSASPKASPSLAASPAATPIAAAAPKKSVTATPSASPKASATPSVSPKASAAPSASPKASAAVPTPAASTPTATPAPEASSPTSLSPAEGPETDVSSPPAPASESTAPATPVADAAPAQAPTGGAAALKVTSVAGVAAIAAAGAVELDIVKRKMVEGWKIWVFGVLVSLVLTRVAGGAEGKGLAPCNFPAVYNFGDSNSDTGAFSAAVSPTQLPDGQTFFGKPAGRDCDGRLIIDFIAEELGIPYLSPYLDSVGSNFSHGANFAYSGATILRQTWQYGIPFDLAVQATQFSQFKARTIDISNQGKNTSRLPRPEDFSKALYTLDIGQNDVYGSSWLSKPPSAIPELIDNFTLALQTLYDQGGRAFWIHNVGPNGCLPAAQNDIWNRTQETFDKNGCINRWNERVVEYNRQLKDRVIKLRADLPEAAITYVDVYTAKYNLISNAKNLGFAEPLKQCKNGTTPCENPSSYISWDGVHYTEAANHFVAKNILNGPLSDPPVSIAHACHKNIWKIILEAEAMIIQNGRPGRNAKTARANFTATKPASVLVQAARANCTATSHLNFLHISADPESSEPVEEGDANEEADPEEEAESEGEDSEPEQEEEAEEAEFEPEEKDPDEEGLDEPDMPPGGKIWVYGVLVSLVLMRVAGRAEGKGLALCNFPAVYNFGDSNSDTGAFSATVSPTQLPDGQTFFRKTAGRGCDGRLIIDFIAEELGIPYLSPYLDSVGSNFSHGANFAYGGATILRQTWQAPGIPFHLAVQATQFSQFKARTIDIYNQGKNTSRFPRPEDFSKALYTLDIGQNDVYTSTWSSNPLSIIPDLIDNFTQALQTLYDQGGRAFWIHNVGPNGCLPAAQHNIWNRTQETFDKNGCINSWNERVVEFNRQLKDRVIKLRAQLPEAAITYVDVYTAKYNLISNAKNLGFAEPLKQCKNGTTPCENPSSYISWDGVHYTEAANHFVAKNILNGSLSDPPLSIAHACHRNVSM</sequence>
<comment type="similarity">
    <text evidence="1">Belongs to the 'GDSL' lipolytic enzyme family.</text>
</comment>
<feature type="chain" id="PRO_5032503055" description="GDSL esterase/lipase" evidence="6">
    <location>
        <begin position="18"/>
        <end position="1008"/>
    </location>
</feature>
<dbReference type="InterPro" id="IPR036514">
    <property type="entry name" value="SGNH_hydro_sf"/>
</dbReference>
<dbReference type="GO" id="GO:0016788">
    <property type="term" value="F:hydrolase activity, acting on ester bonds"/>
    <property type="evidence" value="ECO:0007669"/>
    <property type="project" value="InterPro"/>
</dbReference>
<dbReference type="PANTHER" id="PTHR22835">
    <property type="entry name" value="ZINC FINGER FYVE DOMAIN CONTAINING PROTEIN"/>
    <property type="match status" value="1"/>
</dbReference>
<feature type="compositionally biased region" description="Low complexity" evidence="5">
    <location>
        <begin position="46"/>
        <end position="113"/>
    </location>
</feature>
<protein>
    <recommendedName>
        <fullName evidence="9">GDSL esterase/lipase</fullName>
    </recommendedName>
</protein>
<evidence type="ECO:0000256" key="1">
    <source>
        <dbReference type="ARBA" id="ARBA00008668"/>
    </source>
</evidence>
<feature type="region of interest" description="Disordered" evidence="5">
    <location>
        <begin position="591"/>
        <end position="653"/>
    </location>
</feature>
<evidence type="ECO:0000256" key="5">
    <source>
        <dbReference type="SAM" id="MobiDB-lite"/>
    </source>
</evidence>
<evidence type="ECO:0000313" key="7">
    <source>
        <dbReference type="EMBL" id="KAF7114399.1"/>
    </source>
</evidence>
<accession>A0A834FVM6</accession>
<dbReference type="EMBL" id="WJXA01000213">
    <property type="protein sequence ID" value="KAF7114399.1"/>
    <property type="molecule type" value="Genomic_DNA"/>
</dbReference>
<name>A0A834FVM6_RHOSS</name>
<evidence type="ECO:0000313" key="8">
    <source>
        <dbReference type="Proteomes" id="UP000626092"/>
    </source>
</evidence>
<proteinExistence type="inferred from homology"/>
<dbReference type="PANTHER" id="PTHR22835:SF546">
    <property type="entry name" value="GDSL-LIKE LIPASE_ACYLHYDROLASE"/>
    <property type="match status" value="1"/>
</dbReference>
<dbReference type="Gene3D" id="3.40.50.1110">
    <property type="entry name" value="SGNH hydrolase"/>
    <property type="match status" value="2"/>
</dbReference>
<evidence type="ECO:0000256" key="3">
    <source>
        <dbReference type="ARBA" id="ARBA00022801"/>
    </source>
</evidence>
<dbReference type="CDD" id="cd01837">
    <property type="entry name" value="SGNH_plant_lipase_like"/>
    <property type="match status" value="2"/>
</dbReference>
<reference evidence="7" key="1">
    <citation type="submission" date="2019-11" db="EMBL/GenBank/DDBJ databases">
        <authorList>
            <person name="Liu Y."/>
            <person name="Hou J."/>
            <person name="Li T.-Q."/>
            <person name="Guan C.-H."/>
            <person name="Wu X."/>
            <person name="Wu H.-Z."/>
            <person name="Ling F."/>
            <person name="Zhang R."/>
            <person name="Shi X.-G."/>
            <person name="Ren J.-P."/>
            <person name="Chen E.-F."/>
            <person name="Sun J.-M."/>
        </authorList>
    </citation>
    <scope>NUCLEOTIDE SEQUENCE</scope>
    <source>
        <strain evidence="7">Adult_tree_wgs_1</strain>
        <tissue evidence="7">Leaves</tissue>
    </source>
</reference>
<dbReference type="InterPro" id="IPR001087">
    <property type="entry name" value="GDSL"/>
</dbReference>
<evidence type="ECO:0000256" key="2">
    <source>
        <dbReference type="ARBA" id="ARBA00022729"/>
    </source>
</evidence>
<evidence type="ECO:0008006" key="9">
    <source>
        <dbReference type="Google" id="ProtNLM"/>
    </source>
</evidence>
<dbReference type="InterPro" id="IPR035669">
    <property type="entry name" value="SGNH_plant_lipase-like"/>
</dbReference>
<dbReference type="Pfam" id="PF00657">
    <property type="entry name" value="Lipase_GDSL"/>
    <property type="match status" value="2"/>
</dbReference>
<feature type="compositionally biased region" description="Low complexity" evidence="5">
    <location>
        <begin position="127"/>
        <end position="144"/>
    </location>
</feature>
<dbReference type="AlphaFoldDB" id="A0A834FVM6"/>
<feature type="compositionally biased region" description="Acidic residues" evidence="5">
    <location>
        <begin position="594"/>
        <end position="650"/>
    </location>
</feature>
<dbReference type="OrthoDB" id="1600564at2759"/>
<evidence type="ECO:0000256" key="4">
    <source>
        <dbReference type="ARBA" id="ARBA00023180"/>
    </source>
</evidence>
<keyword evidence="3" id="KW-0378">Hydrolase</keyword>
<keyword evidence="2 6" id="KW-0732">Signal</keyword>
<comment type="caution">
    <text evidence="7">The sequence shown here is derived from an EMBL/GenBank/DDBJ whole genome shotgun (WGS) entry which is preliminary data.</text>
</comment>
<keyword evidence="4" id="KW-0325">Glycoprotein</keyword>
<feature type="signal peptide" evidence="6">
    <location>
        <begin position="1"/>
        <end position="17"/>
    </location>
</feature>
<gene>
    <name evidence="7" type="ORF">RHSIM_RhsimUnG0088200</name>
</gene>